<reference evidence="9" key="1">
    <citation type="submission" date="2015-06" db="EMBL/GenBank/DDBJ databases">
        <authorList>
            <person name="Parisi A."/>
            <person name="Chiara M."/>
            <person name="Florio D."/>
            <person name="Miccolupo A."/>
            <person name="Manzari C."/>
            <person name="Mion D."/>
            <person name="Caruso M."/>
            <person name="D'erchia A.M."/>
            <person name="Zanoni R."/>
        </authorList>
    </citation>
    <scope>NUCLEOTIDE SEQUENCE [LARGE SCALE GENOMIC DNA]</scope>
    <source>
        <strain evidence="9">73/13</strain>
    </source>
</reference>
<dbReference type="EMBL" id="LDWY01000065">
    <property type="protein sequence ID" value="PHY90297.1"/>
    <property type="molecule type" value="Genomic_DNA"/>
</dbReference>
<dbReference type="GO" id="GO:0000723">
    <property type="term" value="P:telomere maintenance"/>
    <property type="evidence" value="ECO:0007669"/>
    <property type="project" value="InterPro"/>
</dbReference>
<gene>
    <name evidence="8" type="ORF">AA994_05215</name>
</gene>
<keyword evidence="1" id="KW-0547">Nucleotide-binding</keyword>
<evidence type="ECO:0000256" key="2">
    <source>
        <dbReference type="ARBA" id="ARBA00022801"/>
    </source>
</evidence>
<keyword evidence="5" id="KW-0812">Transmembrane</keyword>
<dbReference type="InterPro" id="IPR010285">
    <property type="entry name" value="DNA_helicase_pif1-like_DEAD"/>
</dbReference>
<protein>
    <submittedName>
        <fullName evidence="8">Helicase</fullName>
    </submittedName>
</protein>
<evidence type="ECO:0000313" key="9">
    <source>
        <dbReference type="Proteomes" id="UP000237472"/>
    </source>
</evidence>
<dbReference type="PANTHER" id="PTHR47642">
    <property type="entry name" value="ATP-DEPENDENT DNA HELICASE"/>
    <property type="match status" value="1"/>
</dbReference>
<evidence type="ECO:0000256" key="1">
    <source>
        <dbReference type="ARBA" id="ARBA00022741"/>
    </source>
</evidence>
<dbReference type="InterPro" id="IPR003840">
    <property type="entry name" value="DNA_helicase_dom"/>
</dbReference>
<name>A0A2G4R187_9BACT</name>
<dbReference type="CDD" id="cd18809">
    <property type="entry name" value="SF1_C_RecD"/>
    <property type="match status" value="1"/>
</dbReference>
<evidence type="ECO:0000256" key="5">
    <source>
        <dbReference type="SAM" id="Phobius"/>
    </source>
</evidence>
<accession>A0A2G4R187</accession>
<feature type="transmembrane region" description="Helical" evidence="5">
    <location>
        <begin position="42"/>
        <end position="64"/>
    </location>
</feature>
<dbReference type="AlphaFoldDB" id="A0A2G4R187"/>
<evidence type="ECO:0000259" key="7">
    <source>
        <dbReference type="Pfam" id="PF05970"/>
    </source>
</evidence>
<dbReference type="GO" id="GO:0006281">
    <property type="term" value="P:DNA repair"/>
    <property type="evidence" value="ECO:0007669"/>
    <property type="project" value="InterPro"/>
</dbReference>
<feature type="domain" description="DNA replication helicase" evidence="6">
    <location>
        <begin position="317"/>
        <end position="404"/>
    </location>
</feature>
<sequence>MLDKLEKILQDRNVFLSGGAGVGKSFLTNQLKFSYRKQNKKLVALGSSALSAFNVGGVTLHSFFCLGRIENFEDLKNYDRLQKNKLNKLEKVLSKLDLIIIDEISMVSATIFDMVALRLKNSGFSGKILLVGDFFQLPPVVKERQNSLFVNTYYAFASLFWEELRLKNVKLSVPKRTNNAAFYEHLSLLREGYLREQTLDYFKEFLIKTQDLKDLDDSFTLLCGINKRANAINEEKLAKINAPLLNFKAKFEKKDESLSEYQFKAWASGLGILEELKVKVGARIIFCMNHFEQNYYNGEQGVIEDIIEDERGVLLQIMKNNGQMILLEPYTFELSEFKEEGDGLDLNIRASVVQYPIKLAYAITIHKSQGMSIEKLVCDIDHIFENGQLYVALSRATNPQNLKILYSKNWDFRTYFEKALKFDENVSRFYKENDFIDLEL</sequence>
<dbReference type="GO" id="GO:0003678">
    <property type="term" value="F:DNA helicase activity"/>
    <property type="evidence" value="ECO:0007669"/>
    <property type="project" value="InterPro"/>
</dbReference>
<organism evidence="8 9">
    <name type="scientific">Campylobacter vulpis</name>
    <dbReference type="NCBI Taxonomy" id="1655500"/>
    <lineage>
        <taxon>Bacteria</taxon>
        <taxon>Pseudomonadati</taxon>
        <taxon>Campylobacterota</taxon>
        <taxon>Epsilonproteobacteria</taxon>
        <taxon>Campylobacterales</taxon>
        <taxon>Campylobacteraceae</taxon>
        <taxon>Campylobacter</taxon>
    </lineage>
</organism>
<dbReference type="OrthoDB" id="9763659at2"/>
<dbReference type="Pfam" id="PF05970">
    <property type="entry name" value="PIF1"/>
    <property type="match status" value="1"/>
</dbReference>
<dbReference type="InterPro" id="IPR051055">
    <property type="entry name" value="PIF1_helicase"/>
</dbReference>
<keyword evidence="5" id="KW-1133">Transmembrane helix</keyword>
<dbReference type="InterPro" id="IPR027417">
    <property type="entry name" value="P-loop_NTPase"/>
</dbReference>
<keyword evidence="5" id="KW-0472">Membrane</keyword>
<keyword evidence="3 8" id="KW-0347">Helicase</keyword>
<dbReference type="Proteomes" id="UP000237472">
    <property type="component" value="Unassembled WGS sequence"/>
</dbReference>
<dbReference type="Pfam" id="PF02689">
    <property type="entry name" value="Herpes_Helicase"/>
    <property type="match status" value="1"/>
</dbReference>
<evidence type="ECO:0000259" key="6">
    <source>
        <dbReference type="Pfam" id="PF02689"/>
    </source>
</evidence>
<dbReference type="GO" id="GO:0005524">
    <property type="term" value="F:ATP binding"/>
    <property type="evidence" value="ECO:0007669"/>
    <property type="project" value="UniProtKB-KW"/>
</dbReference>
<proteinExistence type="predicted"/>
<comment type="caution">
    <text evidence="8">The sequence shown here is derived from an EMBL/GenBank/DDBJ whole genome shotgun (WGS) entry which is preliminary data.</text>
</comment>
<keyword evidence="4" id="KW-0067">ATP-binding</keyword>
<dbReference type="SUPFAM" id="SSF52540">
    <property type="entry name" value="P-loop containing nucleoside triphosphate hydrolases"/>
    <property type="match status" value="2"/>
</dbReference>
<dbReference type="RefSeq" id="WP_099461659.1">
    <property type="nucleotide sequence ID" value="NZ_LDWY01000065.1"/>
</dbReference>
<evidence type="ECO:0000313" key="8">
    <source>
        <dbReference type="EMBL" id="PHY90297.1"/>
    </source>
</evidence>
<keyword evidence="2" id="KW-0378">Hydrolase</keyword>
<feature type="domain" description="DNA helicase Pif1-like DEAD-box helicase" evidence="7">
    <location>
        <begin position="11"/>
        <end position="180"/>
    </location>
</feature>
<evidence type="ECO:0000256" key="3">
    <source>
        <dbReference type="ARBA" id="ARBA00022806"/>
    </source>
</evidence>
<evidence type="ECO:0000256" key="4">
    <source>
        <dbReference type="ARBA" id="ARBA00022840"/>
    </source>
</evidence>
<dbReference type="GO" id="GO:0016787">
    <property type="term" value="F:hydrolase activity"/>
    <property type="evidence" value="ECO:0007669"/>
    <property type="project" value="UniProtKB-KW"/>
</dbReference>
<dbReference type="Gene3D" id="3.40.50.300">
    <property type="entry name" value="P-loop containing nucleotide triphosphate hydrolases"/>
    <property type="match status" value="2"/>
</dbReference>